<evidence type="ECO:0000313" key="2">
    <source>
        <dbReference type="Proteomes" id="UP000030564"/>
    </source>
</evidence>
<dbReference type="OrthoDB" id="5599602at2"/>
<protein>
    <submittedName>
        <fullName evidence="1">Phosphate ABC transporter substrate-binding protein</fullName>
    </submittedName>
</protein>
<reference evidence="1 2" key="1">
    <citation type="submission" date="2014-10" db="EMBL/GenBank/DDBJ databases">
        <title>Draft genome sequence of Pseudomonas chlororaphis EA105.</title>
        <authorList>
            <person name="McCully L.M."/>
            <person name="Bitzer A.S."/>
            <person name="Spence C."/>
            <person name="Bais H."/>
            <person name="Silby M.W."/>
        </authorList>
    </citation>
    <scope>NUCLEOTIDE SEQUENCE [LARGE SCALE GENOMIC DNA]</scope>
    <source>
        <strain evidence="1 2">EA105</strain>
    </source>
</reference>
<dbReference type="EMBL" id="JSFK01000008">
    <property type="protein sequence ID" value="KHA73001.1"/>
    <property type="molecule type" value="Genomic_DNA"/>
</dbReference>
<dbReference type="PANTHER" id="PTHR35841">
    <property type="entry name" value="PHOSPHONATES-BINDING PERIPLASMIC PROTEIN"/>
    <property type="match status" value="1"/>
</dbReference>
<proteinExistence type="predicted"/>
<dbReference type="PANTHER" id="PTHR35841:SF1">
    <property type="entry name" value="PHOSPHONATES-BINDING PERIPLASMIC PROTEIN"/>
    <property type="match status" value="1"/>
</dbReference>
<dbReference type="SUPFAM" id="SSF53850">
    <property type="entry name" value="Periplasmic binding protein-like II"/>
    <property type="match status" value="1"/>
</dbReference>
<accession>A0A0A6FJS9</accession>
<dbReference type="PATRIC" id="fig|587753.9.peg.5824"/>
<name>A0A0A6FJS9_9PSED</name>
<dbReference type="Pfam" id="PF12974">
    <property type="entry name" value="Phosphonate-bd"/>
    <property type="match status" value="1"/>
</dbReference>
<sequence>MTQHHTELLMYVAPEPIRAASERWIARILEQLGHTRLSAEGLSLPELWLSPDLLLTQTCGYPLMTALRGQVRIVGRPRYELPDASAGYHCSLILSCADDRRTTLAEFRDSRGVINSADSNSGMNLFRQRLAPLHQDGQFFASVGISGGHRESLRWLREHRADLAAIDSVTYAYLAQHAQEEVSALRVIARSALSPTLPFITVASATDEQVETLRRIMNLTLRELPEVAQTLGLPEVLAASESDYQILLDYQREAEGLGYGRLR</sequence>
<evidence type="ECO:0000313" key="1">
    <source>
        <dbReference type="EMBL" id="KHA73001.1"/>
    </source>
</evidence>
<organism evidence="1 2">
    <name type="scientific">Pseudomonas chlororaphis</name>
    <dbReference type="NCBI Taxonomy" id="587753"/>
    <lineage>
        <taxon>Bacteria</taxon>
        <taxon>Pseudomonadati</taxon>
        <taxon>Pseudomonadota</taxon>
        <taxon>Gammaproteobacteria</taxon>
        <taxon>Pseudomonadales</taxon>
        <taxon>Pseudomonadaceae</taxon>
        <taxon>Pseudomonas</taxon>
    </lineage>
</organism>
<gene>
    <name evidence="1" type="ORF">NZ35_12675</name>
</gene>
<dbReference type="Gene3D" id="3.40.190.10">
    <property type="entry name" value="Periplasmic binding protein-like II"/>
    <property type="match status" value="1"/>
</dbReference>
<dbReference type="AlphaFoldDB" id="A0A0A6FJS9"/>
<dbReference type="Proteomes" id="UP000030564">
    <property type="component" value="Unassembled WGS sequence"/>
</dbReference>
<comment type="caution">
    <text evidence="1">The sequence shown here is derived from an EMBL/GenBank/DDBJ whole genome shotgun (WGS) entry which is preliminary data.</text>
</comment>